<dbReference type="SUPFAM" id="SSF55307">
    <property type="entry name" value="Tubulin C-terminal domain-like"/>
    <property type="match status" value="1"/>
</dbReference>
<dbReference type="Proteomes" id="UP000183988">
    <property type="component" value="Unassembled WGS sequence"/>
</dbReference>
<dbReference type="InterPro" id="IPR036525">
    <property type="entry name" value="Tubulin/FtsZ_GTPase_sf"/>
</dbReference>
<keyword evidence="3" id="KW-0132">Cell division</keyword>
<protein>
    <submittedName>
        <fullName evidence="3">Cell division protein FtsZ</fullName>
    </submittedName>
</protein>
<evidence type="ECO:0000313" key="3">
    <source>
        <dbReference type="EMBL" id="SHF98637.1"/>
    </source>
</evidence>
<keyword evidence="2" id="KW-0342">GTP-binding</keyword>
<dbReference type="AlphaFoldDB" id="A0A1M5G4B2"/>
<keyword evidence="1" id="KW-0547">Nucleotide-binding</keyword>
<dbReference type="InterPro" id="IPR008280">
    <property type="entry name" value="Tub_FtsZ_C"/>
</dbReference>
<organism evidence="3 4">
    <name type="scientific">Ornithinibacillus halophilus</name>
    <dbReference type="NCBI Taxonomy" id="930117"/>
    <lineage>
        <taxon>Bacteria</taxon>
        <taxon>Bacillati</taxon>
        <taxon>Bacillota</taxon>
        <taxon>Bacilli</taxon>
        <taxon>Bacillales</taxon>
        <taxon>Bacillaceae</taxon>
        <taxon>Ornithinibacillus</taxon>
    </lineage>
</organism>
<dbReference type="PANTHER" id="PTHR30314:SF3">
    <property type="entry name" value="MITOCHONDRIAL DIVISION PROTEIN FSZA"/>
    <property type="match status" value="1"/>
</dbReference>
<reference evidence="3 4" key="1">
    <citation type="submission" date="2016-11" db="EMBL/GenBank/DDBJ databases">
        <authorList>
            <person name="Jaros S."/>
            <person name="Januszkiewicz K."/>
            <person name="Wedrychowicz H."/>
        </authorList>
    </citation>
    <scope>NUCLEOTIDE SEQUENCE [LARGE SCALE GENOMIC DNA]</scope>
    <source>
        <strain evidence="3 4">IBRC-M 10683</strain>
    </source>
</reference>
<dbReference type="GO" id="GO:0032153">
    <property type="term" value="C:cell division site"/>
    <property type="evidence" value="ECO:0007669"/>
    <property type="project" value="TreeGrafter"/>
</dbReference>
<proteinExistence type="predicted"/>
<gene>
    <name evidence="3" type="ORF">SAMN05216225_101164</name>
</gene>
<dbReference type="EMBL" id="FQVW01000011">
    <property type="protein sequence ID" value="SHF98637.1"/>
    <property type="molecule type" value="Genomic_DNA"/>
</dbReference>
<dbReference type="PRINTS" id="PR00423">
    <property type="entry name" value="CELLDVISFTSZ"/>
</dbReference>
<keyword evidence="4" id="KW-1185">Reference proteome</keyword>
<dbReference type="InterPro" id="IPR003008">
    <property type="entry name" value="Tubulin_FtsZ_GTPase"/>
</dbReference>
<dbReference type="GO" id="GO:0005737">
    <property type="term" value="C:cytoplasm"/>
    <property type="evidence" value="ECO:0007669"/>
    <property type="project" value="TreeGrafter"/>
</dbReference>
<dbReference type="PANTHER" id="PTHR30314">
    <property type="entry name" value="CELL DIVISION PROTEIN FTSZ-RELATED"/>
    <property type="match status" value="1"/>
</dbReference>
<sequence>MGAPVGIYQNTYDTDKPLEEKLNSDNLHFYRFIGGNASETEELVTNLSNLKEKKTLLIGLFRFPFRFEGKKRYQIATTQYFRMKEICDAVIYFNSDRLLETIDSRTSIKDAHQTFNAIEDYTADSLRDIIDNTGEMNIDYRDIETFIKRNSGSLFIHTVEVDSFDEPLKYLISTPYLPEDFTDGKQLIINFGYSKEVDMESFRQMNIRLHDLFSKADIFKIGAYYIDEPGHHFKVTLIVNGMDDPVEEPDDYKKIPKYKELLRKWQFITRKK</sequence>
<name>A0A1M5G4B2_9BACI</name>
<dbReference type="GO" id="GO:0051301">
    <property type="term" value="P:cell division"/>
    <property type="evidence" value="ECO:0007669"/>
    <property type="project" value="UniProtKB-KW"/>
</dbReference>
<evidence type="ECO:0000256" key="1">
    <source>
        <dbReference type="ARBA" id="ARBA00022741"/>
    </source>
</evidence>
<dbReference type="GO" id="GO:0003924">
    <property type="term" value="F:GTPase activity"/>
    <property type="evidence" value="ECO:0007669"/>
    <property type="project" value="InterPro"/>
</dbReference>
<dbReference type="STRING" id="930117.SAMN05216225_101164"/>
<accession>A0A1M5G4B2</accession>
<keyword evidence="3" id="KW-0131">Cell cycle</keyword>
<evidence type="ECO:0000256" key="2">
    <source>
        <dbReference type="ARBA" id="ARBA00023134"/>
    </source>
</evidence>
<dbReference type="RefSeq" id="WP_072889418.1">
    <property type="nucleotide sequence ID" value="NZ_FQVW01000011.1"/>
</dbReference>
<dbReference type="Gene3D" id="3.40.50.1440">
    <property type="entry name" value="Tubulin/FtsZ, GTPase domain"/>
    <property type="match status" value="1"/>
</dbReference>
<dbReference type="SUPFAM" id="SSF52490">
    <property type="entry name" value="Tubulin nucleotide-binding domain-like"/>
    <property type="match status" value="1"/>
</dbReference>
<dbReference type="GO" id="GO:0005525">
    <property type="term" value="F:GTP binding"/>
    <property type="evidence" value="ECO:0007669"/>
    <property type="project" value="UniProtKB-KW"/>
</dbReference>
<dbReference type="OrthoDB" id="2959307at2"/>
<evidence type="ECO:0000313" key="4">
    <source>
        <dbReference type="Proteomes" id="UP000183988"/>
    </source>
</evidence>
<dbReference type="InterPro" id="IPR045061">
    <property type="entry name" value="FtsZ/CetZ"/>
</dbReference>